<dbReference type="Pfam" id="PF17236">
    <property type="entry name" value="SU10_MCP"/>
    <property type="match status" value="1"/>
</dbReference>
<reference evidence="1" key="1">
    <citation type="journal article" date="2015" name="Nature">
        <title>Complex archaea that bridge the gap between prokaryotes and eukaryotes.</title>
        <authorList>
            <person name="Spang A."/>
            <person name="Saw J.H."/>
            <person name="Jorgensen S.L."/>
            <person name="Zaremba-Niedzwiedzka K."/>
            <person name="Martijn J."/>
            <person name="Lind A.E."/>
            <person name="van Eijk R."/>
            <person name="Schleper C."/>
            <person name="Guy L."/>
            <person name="Ettema T.J."/>
        </authorList>
    </citation>
    <scope>NUCLEOTIDE SEQUENCE</scope>
</reference>
<evidence type="ECO:0000313" key="1">
    <source>
        <dbReference type="EMBL" id="KKM26357.1"/>
    </source>
</evidence>
<protein>
    <submittedName>
        <fullName evidence="1">Uncharacterized protein</fullName>
    </submittedName>
</protein>
<comment type="caution">
    <text evidence="1">The sequence shown here is derived from an EMBL/GenBank/DDBJ whole genome shotgun (WGS) entry which is preliminary data.</text>
</comment>
<dbReference type="InterPro" id="IPR035198">
    <property type="entry name" value="SU10_MCP"/>
</dbReference>
<sequence>MALASTTPLASYDQSDGEFLDLSNELAEIIRRDNTSFLSRVGISGEAFETTHSWMEDSLNANTATCAEALDASEVTLDVATGHGVRFRVGTLFTLDVPGFTEVIQVTAVNTDALTIVRGYGSTTGEAGTVGTDDKIKIIAHANQEGQDPPADASKVRTKVYNYTQIFQYGINVSHTMRSVLQAGVGDEFTFQVARRLMEAMRELDSSLVAGIKSASAGSDSVYRSMGGLVEFASQALGNLTTTAEALSLSVVNDMAKQIWDDGGYPNFILVGGKQKRAISLFDQSARRSVYDATVAGYVVDRIITDLGFVLDVIVDPHMNDDVAVVGDLNKVRVMPLRNSAMRAEDLAKTGAAFKAQIYGEYTAEFRNATEAFAHHNNLT</sequence>
<name>A0A0F9IFS6_9ZZZZ</name>
<proteinExistence type="predicted"/>
<accession>A0A0F9IFS6</accession>
<gene>
    <name evidence="1" type="ORF">LCGC14_1585580</name>
</gene>
<dbReference type="EMBL" id="LAZR01012531">
    <property type="protein sequence ID" value="KKM26357.1"/>
    <property type="molecule type" value="Genomic_DNA"/>
</dbReference>
<dbReference type="AlphaFoldDB" id="A0A0F9IFS6"/>
<organism evidence="1">
    <name type="scientific">marine sediment metagenome</name>
    <dbReference type="NCBI Taxonomy" id="412755"/>
    <lineage>
        <taxon>unclassified sequences</taxon>
        <taxon>metagenomes</taxon>
        <taxon>ecological metagenomes</taxon>
    </lineage>
</organism>